<dbReference type="SUPFAM" id="SSF46458">
    <property type="entry name" value="Globin-like"/>
    <property type="match status" value="1"/>
</dbReference>
<protein>
    <recommendedName>
        <fullName evidence="4">nitric oxide dioxygenase</fullName>
        <ecNumber evidence="4">1.14.12.17</ecNumber>
    </recommendedName>
</protein>
<evidence type="ECO:0000256" key="4">
    <source>
        <dbReference type="ARBA" id="ARBA00012229"/>
    </source>
</evidence>
<comment type="cofactor">
    <cofactor evidence="2">
        <name>FAD</name>
        <dbReference type="ChEBI" id="CHEBI:57692"/>
    </cofactor>
</comment>
<evidence type="ECO:0000256" key="10">
    <source>
        <dbReference type="ARBA" id="ARBA00022857"/>
    </source>
</evidence>
<dbReference type="SUPFAM" id="SSF52343">
    <property type="entry name" value="Ferredoxin reductase-like, C-terminal NADP-linked domain"/>
    <property type="match status" value="1"/>
</dbReference>
<dbReference type="STRING" id="264951.A0A443I8I7"/>
<dbReference type="InterPro" id="IPR039261">
    <property type="entry name" value="FNR_nucleotide-bd"/>
</dbReference>
<evidence type="ECO:0000256" key="1">
    <source>
        <dbReference type="ARBA" id="ARBA00001970"/>
    </source>
</evidence>
<dbReference type="InterPro" id="IPR017927">
    <property type="entry name" value="FAD-bd_FR_type"/>
</dbReference>
<keyword evidence="13" id="KW-0520">NAD</keyword>
<dbReference type="NCBIfam" id="NF009805">
    <property type="entry name" value="PRK13289.1"/>
    <property type="match status" value="1"/>
</dbReference>
<feature type="domain" description="Globin" evidence="17">
    <location>
        <begin position="2"/>
        <end position="139"/>
    </location>
</feature>
<evidence type="ECO:0000313" key="20">
    <source>
        <dbReference type="Proteomes" id="UP000283841"/>
    </source>
</evidence>
<gene>
    <name evidence="19" type="ORF">C8Q69DRAFT_57161</name>
</gene>
<dbReference type="PANTHER" id="PTHR43396:SF3">
    <property type="entry name" value="FLAVOHEMOPROTEIN"/>
    <property type="match status" value="1"/>
</dbReference>
<dbReference type="InterPro" id="IPR001709">
    <property type="entry name" value="Flavoprot_Pyr_Nucl_cyt_Rdtase"/>
</dbReference>
<evidence type="ECO:0000256" key="8">
    <source>
        <dbReference type="ARBA" id="ARBA00022723"/>
    </source>
</evidence>
<dbReference type="Pfam" id="PF00175">
    <property type="entry name" value="NAD_binding_1"/>
    <property type="match status" value="1"/>
</dbReference>
<evidence type="ECO:0000256" key="2">
    <source>
        <dbReference type="ARBA" id="ARBA00001974"/>
    </source>
</evidence>
<dbReference type="InterPro" id="IPR017938">
    <property type="entry name" value="Riboflavin_synthase-like_b-brl"/>
</dbReference>
<dbReference type="GO" id="GO:0046872">
    <property type="term" value="F:metal ion binding"/>
    <property type="evidence" value="ECO:0007669"/>
    <property type="project" value="UniProtKB-KW"/>
</dbReference>
<proteinExistence type="inferred from homology"/>
<evidence type="ECO:0000256" key="16">
    <source>
        <dbReference type="ARBA" id="ARBA00056398"/>
    </source>
</evidence>
<dbReference type="Gene3D" id="3.40.50.80">
    <property type="entry name" value="Nucleotide-binding domain of ferredoxin-NADP reductase (FNR) module"/>
    <property type="match status" value="1"/>
</dbReference>
<dbReference type="EC" id="1.14.12.17" evidence="4"/>
<dbReference type="PANTHER" id="PTHR43396">
    <property type="entry name" value="FLAVOHEMOPROTEIN"/>
    <property type="match status" value="1"/>
</dbReference>
<dbReference type="GeneID" id="39603075"/>
<dbReference type="GO" id="GO:0046210">
    <property type="term" value="P:nitric oxide catabolic process"/>
    <property type="evidence" value="ECO:0007669"/>
    <property type="project" value="TreeGrafter"/>
</dbReference>
<comment type="caution">
    <text evidence="19">The sequence shown here is derived from an EMBL/GenBank/DDBJ whole genome shotgun (WGS) entry which is preliminary data.</text>
</comment>
<comment type="function">
    <text evidence="16">In the presence of oxygen and NADH, it has NADH oxidase activity, which leads to the generation of superoxide and H(2)O(2). Under anaerobic conditions, it also exhibits nitric oxide reductase and FAD reductase activities. However, all these reactions are much lower than NOD activity.</text>
</comment>
<dbReference type="GO" id="GO:0020037">
    <property type="term" value="F:heme binding"/>
    <property type="evidence" value="ECO:0007669"/>
    <property type="project" value="InterPro"/>
</dbReference>
<dbReference type="FunFam" id="3.40.50.80:FF:000010">
    <property type="entry name" value="Flavohemoprotein"/>
    <property type="match status" value="1"/>
</dbReference>
<dbReference type="Pfam" id="PF00042">
    <property type="entry name" value="Globin"/>
    <property type="match status" value="1"/>
</dbReference>
<dbReference type="PRINTS" id="PR00371">
    <property type="entry name" value="FPNCR"/>
</dbReference>
<keyword evidence="7" id="KW-0285">Flavoprotein</keyword>
<dbReference type="FunFam" id="2.40.30.10:FF:000034">
    <property type="entry name" value="Flavohemoprotein"/>
    <property type="match status" value="1"/>
</dbReference>
<evidence type="ECO:0000256" key="15">
    <source>
        <dbReference type="ARBA" id="ARBA00049433"/>
    </source>
</evidence>
<evidence type="ECO:0000256" key="12">
    <source>
        <dbReference type="ARBA" id="ARBA00023004"/>
    </source>
</evidence>
<evidence type="ECO:0000256" key="11">
    <source>
        <dbReference type="ARBA" id="ARBA00023002"/>
    </source>
</evidence>
<dbReference type="InterPro" id="IPR009050">
    <property type="entry name" value="Globin-like_sf"/>
</dbReference>
<keyword evidence="12" id="KW-0408">Iron</keyword>
<dbReference type="GO" id="GO:0008941">
    <property type="term" value="F:nitric oxide dioxygenase NAD(P)H activity"/>
    <property type="evidence" value="ECO:0007669"/>
    <property type="project" value="UniProtKB-EC"/>
</dbReference>
<evidence type="ECO:0000259" key="17">
    <source>
        <dbReference type="PROSITE" id="PS01033"/>
    </source>
</evidence>
<keyword evidence="8" id="KW-0479">Metal-binding</keyword>
<dbReference type="InterPro" id="IPR012292">
    <property type="entry name" value="Globin/Proto"/>
</dbReference>
<dbReference type="SUPFAM" id="SSF63380">
    <property type="entry name" value="Riboflavin synthase domain-like"/>
    <property type="match status" value="1"/>
</dbReference>
<accession>A0A443I8I7</accession>
<dbReference type="GO" id="GO:0071500">
    <property type="term" value="P:cellular response to nitrosative stress"/>
    <property type="evidence" value="ECO:0007669"/>
    <property type="project" value="TreeGrafter"/>
</dbReference>
<keyword evidence="6" id="KW-0349">Heme</keyword>
<dbReference type="FunFam" id="1.10.490.10:FF:000003">
    <property type="entry name" value="Flavohemoprotein"/>
    <property type="match status" value="1"/>
</dbReference>
<evidence type="ECO:0000256" key="3">
    <source>
        <dbReference type="ARBA" id="ARBA00006401"/>
    </source>
</evidence>
<keyword evidence="5" id="KW-0216">Detoxification</keyword>
<dbReference type="Gene3D" id="1.10.490.10">
    <property type="entry name" value="Globins"/>
    <property type="match status" value="1"/>
</dbReference>
<dbReference type="InterPro" id="IPR000971">
    <property type="entry name" value="Globin"/>
</dbReference>
<dbReference type="GO" id="GO:0071949">
    <property type="term" value="F:FAD binding"/>
    <property type="evidence" value="ECO:0007669"/>
    <property type="project" value="TreeGrafter"/>
</dbReference>
<comment type="catalytic activity">
    <reaction evidence="15">
        <text>2 nitric oxide + NADPH + 2 O2 = 2 nitrate + NADP(+) + H(+)</text>
        <dbReference type="Rhea" id="RHEA:19465"/>
        <dbReference type="ChEBI" id="CHEBI:15378"/>
        <dbReference type="ChEBI" id="CHEBI:15379"/>
        <dbReference type="ChEBI" id="CHEBI:16480"/>
        <dbReference type="ChEBI" id="CHEBI:17632"/>
        <dbReference type="ChEBI" id="CHEBI:57783"/>
        <dbReference type="ChEBI" id="CHEBI:58349"/>
        <dbReference type="EC" id="1.14.12.17"/>
    </reaction>
</comment>
<dbReference type="GO" id="GO:0019825">
    <property type="term" value="F:oxygen binding"/>
    <property type="evidence" value="ECO:0007669"/>
    <property type="project" value="InterPro"/>
</dbReference>
<comment type="similarity">
    <text evidence="3">In the C-terminal section; belongs to the flavoprotein pyridine nucleotide cytochrome reductase family.</text>
</comment>
<evidence type="ECO:0000256" key="14">
    <source>
        <dbReference type="ARBA" id="ARBA00048649"/>
    </source>
</evidence>
<evidence type="ECO:0000259" key="18">
    <source>
        <dbReference type="PROSITE" id="PS51384"/>
    </source>
</evidence>
<keyword evidence="20" id="KW-1185">Reference proteome</keyword>
<comment type="catalytic activity">
    <reaction evidence="14">
        <text>2 nitric oxide + NADH + 2 O2 = 2 nitrate + NAD(+) + H(+)</text>
        <dbReference type="Rhea" id="RHEA:19469"/>
        <dbReference type="ChEBI" id="CHEBI:15378"/>
        <dbReference type="ChEBI" id="CHEBI:15379"/>
        <dbReference type="ChEBI" id="CHEBI:16480"/>
        <dbReference type="ChEBI" id="CHEBI:17632"/>
        <dbReference type="ChEBI" id="CHEBI:57540"/>
        <dbReference type="ChEBI" id="CHEBI:57945"/>
        <dbReference type="EC" id="1.14.12.17"/>
    </reaction>
</comment>
<evidence type="ECO:0000256" key="6">
    <source>
        <dbReference type="ARBA" id="ARBA00022617"/>
    </source>
</evidence>
<organism evidence="19 20">
    <name type="scientific">Byssochlamys spectabilis</name>
    <name type="common">Paecilomyces variotii</name>
    <dbReference type="NCBI Taxonomy" id="264951"/>
    <lineage>
        <taxon>Eukaryota</taxon>
        <taxon>Fungi</taxon>
        <taxon>Dikarya</taxon>
        <taxon>Ascomycota</taxon>
        <taxon>Pezizomycotina</taxon>
        <taxon>Eurotiomycetes</taxon>
        <taxon>Eurotiomycetidae</taxon>
        <taxon>Eurotiales</taxon>
        <taxon>Thermoascaceae</taxon>
        <taxon>Paecilomyces</taxon>
    </lineage>
</organism>
<dbReference type="RefSeq" id="XP_028490026.1">
    <property type="nucleotide sequence ID" value="XM_028633798.1"/>
</dbReference>
<dbReference type="AlphaFoldDB" id="A0A443I8I7"/>
<keyword evidence="9" id="KW-0274">FAD</keyword>
<dbReference type="CDD" id="cd08922">
    <property type="entry name" value="FHb-globin"/>
    <property type="match status" value="1"/>
</dbReference>
<evidence type="ECO:0000256" key="9">
    <source>
        <dbReference type="ARBA" id="ARBA00022827"/>
    </source>
</evidence>
<reference evidence="19 20" key="1">
    <citation type="journal article" date="2018" name="Front. Microbiol.">
        <title>Genomic and genetic insights into a cosmopolitan fungus, Paecilomyces variotii (Eurotiales).</title>
        <authorList>
            <person name="Urquhart A.S."/>
            <person name="Mondo S.J."/>
            <person name="Makela M.R."/>
            <person name="Hane J.K."/>
            <person name="Wiebenga A."/>
            <person name="He G."/>
            <person name="Mihaltcheva S."/>
            <person name="Pangilinan J."/>
            <person name="Lipzen A."/>
            <person name="Barry K."/>
            <person name="de Vries R.P."/>
            <person name="Grigoriev I.V."/>
            <person name="Idnurm A."/>
        </authorList>
    </citation>
    <scope>NUCLEOTIDE SEQUENCE [LARGE SCALE GENOMIC DNA]</scope>
    <source>
        <strain evidence="19 20">CBS 101075</strain>
    </source>
</reference>
<keyword evidence="11" id="KW-0560">Oxidoreductase</keyword>
<evidence type="ECO:0000256" key="5">
    <source>
        <dbReference type="ARBA" id="ARBA00022575"/>
    </source>
</evidence>
<name>A0A443I8I7_BYSSP</name>
<feature type="domain" description="FAD-binding FR-type" evidence="18">
    <location>
        <begin position="149"/>
        <end position="266"/>
    </location>
</feature>
<evidence type="ECO:0000256" key="7">
    <source>
        <dbReference type="ARBA" id="ARBA00022630"/>
    </source>
</evidence>
<sequence length="421" mass="46943">MGLTSQQVDIIKATVPVLEQHGLAITTTFYKNMLDEHTELHGMFNTANQVTRHQQKALAGALYAYAANIDNLAALNDTVELITQRHASLYIKPEHYKIVGTYLLAAMKIVLGDALTPEIHDAWAAAYWLLADLLIEKEASLYRSAGDWNDWREFKIEKKVPESDEITSFYLKPVDGKPLPSFRPGQYISVMVDVPALNYPQARQYSLSDMPRPDYYRISVKKETGVNPSNPQAAGHPGYISNILHDIKKEGDVVLVSHPYGDFYLADFDGEKATSKNPIVLISAGVGLTPLTSILNTITSKSGQTDRKVHFVHGVRRGSARAFKDHIQNTAKAHSNLKVTFFNSLPSSTEKQGVDYHHAERVNLHKLDRNDDLFLDDKTTEYYLCGPESFMTAMKKQLLELGVEPARIKLELFGTGGVPAS</sequence>
<dbReference type="PROSITE" id="PS51384">
    <property type="entry name" value="FAD_FR"/>
    <property type="match status" value="1"/>
</dbReference>
<dbReference type="VEuPathDB" id="FungiDB:C8Q69DRAFT_57161"/>
<evidence type="ECO:0000256" key="13">
    <source>
        <dbReference type="ARBA" id="ARBA00023027"/>
    </source>
</evidence>
<dbReference type="InterPro" id="IPR001433">
    <property type="entry name" value="OxRdtase_FAD/NAD-bd"/>
</dbReference>
<dbReference type="EMBL" id="RCNU01000001">
    <property type="protein sequence ID" value="RWR00382.1"/>
    <property type="molecule type" value="Genomic_DNA"/>
</dbReference>
<dbReference type="CDD" id="cd06184">
    <property type="entry name" value="flavohem_like_fad_nad_binding"/>
    <property type="match status" value="1"/>
</dbReference>
<comment type="cofactor">
    <cofactor evidence="1">
        <name>heme b</name>
        <dbReference type="ChEBI" id="CHEBI:60344"/>
    </cofactor>
</comment>
<dbReference type="PROSITE" id="PS01033">
    <property type="entry name" value="GLOBIN"/>
    <property type="match status" value="1"/>
</dbReference>
<dbReference type="GO" id="GO:0009636">
    <property type="term" value="P:response to toxic substance"/>
    <property type="evidence" value="ECO:0007669"/>
    <property type="project" value="UniProtKB-KW"/>
</dbReference>
<dbReference type="Proteomes" id="UP000283841">
    <property type="component" value="Unassembled WGS sequence"/>
</dbReference>
<keyword evidence="10" id="KW-0521">NADP</keyword>
<dbReference type="Gene3D" id="2.40.30.10">
    <property type="entry name" value="Translation factors"/>
    <property type="match status" value="1"/>
</dbReference>
<evidence type="ECO:0000313" key="19">
    <source>
        <dbReference type="EMBL" id="RWR00382.1"/>
    </source>
</evidence>